<dbReference type="Gene3D" id="3.40.50.300">
    <property type="entry name" value="P-loop containing nucleotide triphosphate hydrolases"/>
    <property type="match status" value="1"/>
</dbReference>
<dbReference type="EMBL" id="CP048000">
    <property type="protein sequence ID" value="QHQ62390.1"/>
    <property type="molecule type" value="Genomic_DNA"/>
</dbReference>
<name>A0A6P1TME3_9FIRM</name>
<reference evidence="1 2" key="1">
    <citation type="submission" date="2020-01" db="EMBL/GenBank/DDBJ databases">
        <title>Genome analysis of Anaerocolumna sp. CBA3638.</title>
        <authorList>
            <person name="Kim J."/>
            <person name="Roh S.W."/>
        </authorList>
    </citation>
    <scope>NUCLEOTIDE SEQUENCE [LARGE SCALE GENOMIC DNA]</scope>
    <source>
        <strain evidence="1 2">CBA3638</strain>
    </source>
</reference>
<dbReference type="KEGG" id="anr:Ana3638_17695"/>
<dbReference type="SUPFAM" id="SSF52540">
    <property type="entry name" value="P-loop containing nucleoside triphosphate hydrolases"/>
    <property type="match status" value="1"/>
</dbReference>
<evidence type="ECO:0000313" key="1">
    <source>
        <dbReference type="EMBL" id="QHQ62390.1"/>
    </source>
</evidence>
<dbReference type="Pfam" id="PF13671">
    <property type="entry name" value="AAA_33"/>
    <property type="match status" value="1"/>
</dbReference>
<sequence>MKKLILVTSPPACGKTFVSKQLAKALKHVVYLDKDTLICLSKQIFKVAGEEYNRSSKFFEENIRDYEYEAIVALALEALDYDDTVLINAPFTREIRDKAYIDKLKDKLKEKDAVLTVIWVETTIEVCKQRMIERNSDRDSWKLAHWGEYISGCNFNIPNALDDPKISNDLLIFKNSSDDEFKESLRNIISILE</sequence>
<dbReference type="InterPro" id="IPR027417">
    <property type="entry name" value="P-loop_NTPase"/>
</dbReference>
<evidence type="ECO:0000313" key="2">
    <source>
        <dbReference type="Proteomes" id="UP000464314"/>
    </source>
</evidence>
<dbReference type="RefSeq" id="WP_161839214.1">
    <property type="nucleotide sequence ID" value="NZ_CP048000.1"/>
</dbReference>
<protein>
    <submittedName>
        <fullName evidence="1">AAA family ATPase</fullName>
    </submittedName>
</protein>
<proteinExistence type="predicted"/>
<accession>A0A6P1TME3</accession>
<organism evidence="1 2">
    <name type="scientific">Anaerocolumna sedimenticola</name>
    <dbReference type="NCBI Taxonomy" id="2696063"/>
    <lineage>
        <taxon>Bacteria</taxon>
        <taxon>Bacillati</taxon>
        <taxon>Bacillota</taxon>
        <taxon>Clostridia</taxon>
        <taxon>Lachnospirales</taxon>
        <taxon>Lachnospiraceae</taxon>
        <taxon>Anaerocolumna</taxon>
    </lineage>
</organism>
<dbReference type="AlphaFoldDB" id="A0A6P1TME3"/>
<keyword evidence="2" id="KW-1185">Reference proteome</keyword>
<gene>
    <name evidence="1" type="ORF">Ana3638_17695</name>
</gene>
<dbReference type="Proteomes" id="UP000464314">
    <property type="component" value="Chromosome"/>
</dbReference>